<name>A0A6J6GVN8_9ZZZZ</name>
<organism evidence="1">
    <name type="scientific">freshwater metagenome</name>
    <dbReference type="NCBI Taxonomy" id="449393"/>
    <lineage>
        <taxon>unclassified sequences</taxon>
        <taxon>metagenomes</taxon>
        <taxon>ecological metagenomes</taxon>
    </lineage>
</organism>
<accession>A0A6J6GVN8</accession>
<reference evidence="1" key="1">
    <citation type="submission" date="2020-05" db="EMBL/GenBank/DDBJ databases">
        <authorList>
            <person name="Chiriac C."/>
            <person name="Salcher M."/>
            <person name="Ghai R."/>
            <person name="Kavagutti S V."/>
        </authorList>
    </citation>
    <scope>NUCLEOTIDE SEQUENCE</scope>
</reference>
<evidence type="ECO:0000313" key="1">
    <source>
        <dbReference type="EMBL" id="CAB4603005.1"/>
    </source>
</evidence>
<protein>
    <submittedName>
        <fullName evidence="1">Unannotated protein</fullName>
    </submittedName>
</protein>
<sequence>MISTMYKAVSGVSEAGFKIIVQPAAIAGPILRVAIAAGKFQGVIRSETPIGW</sequence>
<dbReference type="AlphaFoldDB" id="A0A6J6GVN8"/>
<proteinExistence type="predicted"/>
<gene>
    <name evidence="1" type="ORF">UFOPK1842_00298</name>
</gene>
<dbReference type="EMBL" id="CAEZUQ010000022">
    <property type="protein sequence ID" value="CAB4603005.1"/>
    <property type="molecule type" value="Genomic_DNA"/>
</dbReference>